<feature type="transmembrane region" description="Helical" evidence="1">
    <location>
        <begin position="20"/>
        <end position="39"/>
    </location>
</feature>
<dbReference type="Gene3D" id="1.20.1070.10">
    <property type="entry name" value="Rhodopsin 7-helix transmembrane proteins"/>
    <property type="match status" value="1"/>
</dbReference>
<organism evidence="2 3">
    <name type="scientific">Acrobeloides nanus</name>
    <dbReference type="NCBI Taxonomy" id="290746"/>
    <lineage>
        <taxon>Eukaryota</taxon>
        <taxon>Metazoa</taxon>
        <taxon>Ecdysozoa</taxon>
        <taxon>Nematoda</taxon>
        <taxon>Chromadorea</taxon>
        <taxon>Rhabditida</taxon>
        <taxon>Tylenchina</taxon>
        <taxon>Cephalobomorpha</taxon>
        <taxon>Cephaloboidea</taxon>
        <taxon>Cephalobidae</taxon>
        <taxon>Acrobeloides</taxon>
    </lineage>
</organism>
<name>A0A914DR11_9BILA</name>
<reference evidence="3" key="1">
    <citation type="submission" date="2022-11" db="UniProtKB">
        <authorList>
            <consortium name="WormBaseParasite"/>
        </authorList>
    </citation>
    <scope>IDENTIFICATION</scope>
</reference>
<sequence>MDSDWYRASYNDIWSKRNTALVIGFCLTLAFILQSHVFLATDPKYTSGFGGCFYGFIGDFNLDAYASKTQSATVEFTAVFCTVLLFLTLIKLNMLYRQGAISSQQKKDLPLLCNPYCI</sequence>
<dbReference type="WBParaSite" id="ACRNAN_scaffold3491.g20977.t1">
    <property type="protein sequence ID" value="ACRNAN_scaffold3491.g20977.t1"/>
    <property type="gene ID" value="ACRNAN_scaffold3491.g20977"/>
</dbReference>
<accession>A0A914DR11</accession>
<feature type="transmembrane region" description="Helical" evidence="1">
    <location>
        <begin position="76"/>
        <end position="96"/>
    </location>
</feature>
<keyword evidence="1" id="KW-0812">Transmembrane</keyword>
<evidence type="ECO:0000313" key="3">
    <source>
        <dbReference type="WBParaSite" id="ACRNAN_scaffold3491.g20977.t1"/>
    </source>
</evidence>
<evidence type="ECO:0000256" key="1">
    <source>
        <dbReference type="SAM" id="Phobius"/>
    </source>
</evidence>
<dbReference type="AlphaFoldDB" id="A0A914DR11"/>
<proteinExistence type="predicted"/>
<keyword evidence="2" id="KW-1185">Reference proteome</keyword>
<keyword evidence="1" id="KW-1133">Transmembrane helix</keyword>
<protein>
    <submittedName>
        <fullName evidence="3">Uncharacterized protein</fullName>
    </submittedName>
</protein>
<evidence type="ECO:0000313" key="2">
    <source>
        <dbReference type="Proteomes" id="UP000887540"/>
    </source>
</evidence>
<keyword evidence="1" id="KW-0472">Membrane</keyword>
<dbReference type="Proteomes" id="UP000887540">
    <property type="component" value="Unplaced"/>
</dbReference>